<dbReference type="Proteomes" id="UP000295252">
    <property type="component" value="Chromosome VII"/>
</dbReference>
<dbReference type="InParanoid" id="A0A068USC3"/>
<dbReference type="PROSITE" id="PS51257">
    <property type="entry name" value="PROKAR_LIPOPROTEIN"/>
    <property type="match status" value="1"/>
</dbReference>
<dbReference type="OMA" id="SCAKDAM"/>
<dbReference type="EMBL" id="HG739138">
    <property type="protein sequence ID" value="CDP11326.1"/>
    <property type="molecule type" value="Genomic_DNA"/>
</dbReference>
<feature type="domain" description="RRM" evidence="3">
    <location>
        <begin position="49"/>
        <end position="127"/>
    </location>
</feature>
<keyword evidence="5" id="KW-1185">Reference proteome</keyword>
<dbReference type="InterPro" id="IPR000504">
    <property type="entry name" value="RRM_dom"/>
</dbReference>
<dbReference type="Pfam" id="PF00076">
    <property type="entry name" value="RRM_1"/>
    <property type="match status" value="1"/>
</dbReference>
<dbReference type="Gramene" id="CDP11326">
    <property type="protein sequence ID" value="CDP11326"/>
    <property type="gene ID" value="GSCOC_T00033511001"/>
</dbReference>
<evidence type="ECO:0000259" key="3">
    <source>
        <dbReference type="PROSITE" id="PS50102"/>
    </source>
</evidence>
<dbReference type="GO" id="GO:0003723">
    <property type="term" value="F:RNA binding"/>
    <property type="evidence" value="ECO:0007669"/>
    <property type="project" value="UniProtKB-UniRule"/>
</dbReference>
<dbReference type="PhylomeDB" id="A0A068USC3"/>
<dbReference type="Gene3D" id="3.30.70.330">
    <property type="match status" value="1"/>
</dbReference>
<dbReference type="InterPro" id="IPR012677">
    <property type="entry name" value="Nucleotide-bd_a/b_plait_sf"/>
</dbReference>
<dbReference type="InterPro" id="IPR035979">
    <property type="entry name" value="RBD_domain_sf"/>
</dbReference>
<gene>
    <name evidence="4" type="ORF">GSCOC_T00033511001</name>
</gene>
<dbReference type="SMART" id="SM00360">
    <property type="entry name" value="RRM"/>
    <property type="match status" value="1"/>
</dbReference>
<dbReference type="PANTHER" id="PTHR48027">
    <property type="entry name" value="HETEROGENEOUS NUCLEAR RIBONUCLEOPROTEIN 87F-RELATED"/>
    <property type="match status" value="1"/>
</dbReference>
<evidence type="ECO:0000256" key="1">
    <source>
        <dbReference type="ARBA" id="ARBA00022884"/>
    </source>
</evidence>
<dbReference type="STRING" id="49390.A0A068USC3"/>
<dbReference type="OrthoDB" id="439808at2759"/>
<dbReference type="InterPro" id="IPR052462">
    <property type="entry name" value="SLIRP/GR-RBP-like"/>
</dbReference>
<protein>
    <recommendedName>
        <fullName evidence="3">RRM domain-containing protein</fullName>
    </recommendedName>
</protein>
<dbReference type="FunCoup" id="A0A068USC3">
    <property type="interactions" value="279"/>
</dbReference>
<name>A0A068USC3_COFCA</name>
<proteinExistence type="predicted"/>
<dbReference type="SUPFAM" id="SSF54928">
    <property type="entry name" value="RNA-binding domain, RBD"/>
    <property type="match status" value="1"/>
</dbReference>
<accession>A0A068USC3</accession>
<evidence type="ECO:0000256" key="2">
    <source>
        <dbReference type="PROSITE-ProRule" id="PRU00176"/>
    </source>
</evidence>
<evidence type="ECO:0000313" key="4">
    <source>
        <dbReference type="EMBL" id="CDP11326.1"/>
    </source>
</evidence>
<dbReference type="PROSITE" id="PS50102">
    <property type="entry name" value="RRM"/>
    <property type="match status" value="1"/>
</dbReference>
<organism evidence="4 5">
    <name type="scientific">Coffea canephora</name>
    <name type="common">Robusta coffee</name>
    <dbReference type="NCBI Taxonomy" id="49390"/>
    <lineage>
        <taxon>Eukaryota</taxon>
        <taxon>Viridiplantae</taxon>
        <taxon>Streptophyta</taxon>
        <taxon>Embryophyta</taxon>
        <taxon>Tracheophyta</taxon>
        <taxon>Spermatophyta</taxon>
        <taxon>Magnoliopsida</taxon>
        <taxon>eudicotyledons</taxon>
        <taxon>Gunneridae</taxon>
        <taxon>Pentapetalae</taxon>
        <taxon>asterids</taxon>
        <taxon>lamiids</taxon>
        <taxon>Gentianales</taxon>
        <taxon>Rubiaceae</taxon>
        <taxon>Ixoroideae</taxon>
        <taxon>Gardenieae complex</taxon>
        <taxon>Bertiereae - Coffeeae clade</taxon>
        <taxon>Coffeeae</taxon>
        <taxon>Coffea</taxon>
    </lineage>
</organism>
<dbReference type="AlphaFoldDB" id="A0A068USC3"/>
<reference evidence="5" key="1">
    <citation type="journal article" date="2014" name="Science">
        <title>The coffee genome provides insight into the convergent evolution of caffeine biosynthesis.</title>
        <authorList>
            <person name="Denoeud F."/>
            <person name="Carretero-Paulet L."/>
            <person name="Dereeper A."/>
            <person name="Droc G."/>
            <person name="Guyot R."/>
            <person name="Pietrella M."/>
            <person name="Zheng C."/>
            <person name="Alberti A."/>
            <person name="Anthony F."/>
            <person name="Aprea G."/>
            <person name="Aury J.M."/>
            <person name="Bento P."/>
            <person name="Bernard M."/>
            <person name="Bocs S."/>
            <person name="Campa C."/>
            <person name="Cenci A."/>
            <person name="Combes M.C."/>
            <person name="Crouzillat D."/>
            <person name="Da Silva C."/>
            <person name="Daddiego L."/>
            <person name="De Bellis F."/>
            <person name="Dussert S."/>
            <person name="Garsmeur O."/>
            <person name="Gayraud T."/>
            <person name="Guignon V."/>
            <person name="Jahn K."/>
            <person name="Jamilloux V."/>
            <person name="Joet T."/>
            <person name="Labadie K."/>
            <person name="Lan T."/>
            <person name="Leclercq J."/>
            <person name="Lepelley M."/>
            <person name="Leroy T."/>
            <person name="Li L.T."/>
            <person name="Librado P."/>
            <person name="Lopez L."/>
            <person name="Munoz A."/>
            <person name="Noel B."/>
            <person name="Pallavicini A."/>
            <person name="Perrotta G."/>
            <person name="Poncet V."/>
            <person name="Pot D."/>
            <person name="Priyono X."/>
            <person name="Rigoreau M."/>
            <person name="Rouard M."/>
            <person name="Rozas J."/>
            <person name="Tranchant-Dubreuil C."/>
            <person name="VanBuren R."/>
            <person name="Zhang Q."/>
            <person name="Andrade A.C."/>
            <person name="Argout X."/>
            <person name="Bertrand B."/>
            <person name="de Kochko A."/>
            <person name="Graziosi G."/>
            <person name="Henry R.J."/>
            <person name="Jayarama X."/>
            <person name="Ming R."/>
            <person name="Nagai C."/>
            <person name="Rounsley S."/>
            <person name="Sankoff D."/>
            <person name="Giuliano G."/>
            <person name="Albert V.A."/>
            <person name="Wincker P."/>
            <person name="Lashermes P."/>
        </authorList>
    </citation>
    <scope>NUCLEOTIDE SEQUENCE [LARGE SCALE GENOMIC DNA]</scope>
    <source>
        <strain evidence="5">cv. DH200-94</strain>
    </source>
</reference>
<keyword evidence="1 2" id="KW-0694">RNA-binding</keyword>
<sequence length="157" mass="17167">MMGKLADLARRAVSSVAHSHHQTSASTSISSSCFRYYSSVTTTSPPPNNKLFVGGLSLSVDEKSLLDAFSSYGEVTEVRILYDKETGRSRGFGFVHFSKEDEATCARDAMDGKAFFGRPLRITFALDKVRGAPVVVPRVRNSENAPVPERLNSFKSV</sequence>
<evidence type="ECO:0000313" key="5">
    <source>
        <dbReference type="Proteomes" id="UP000295252"/>
    </source>
</evidence>